<dbReference type="Gene3D" id="3.30.565.10">
    <property type="entry name" value="Histidine kinase-like ATPase, C-terminal domain"/>
    <property type="match status" value="1"/>
</dbReference>
<dbReference type="Proteomes" id="UP000309992">
    <property type="component" value="Unassembled WGS sequence"/>
</dbReference>
<evidence type="ECO:0000313" key="3">
    <source>
        <dbReference type="EMBL" id="TKG58541.1"/>
    </source>
</evidence>
<gene>
    <name evidence="3" type="ORF">FCN18_37800</name>
</gene>
<dbReference type="InterPro" id="IPR050267">
    <property type="entry name" value="Anti-sigma-factor_SerPK"/>
</dbReference>
<keyword evidence="4" id="KW-1185">Reference proteome</keyword>
<feature type="domain" description="Histidine kinase/HSP90-like ATPase" evidence="2">
    <location>
        <begin position="20"/>
        <end position="128"/>
    </location>
</feature>
<keyword evidence="1" id="KW-0723">Serine/threonine-protein kinase</keyword>
<organism evidence="3 4">
    <name type="scientific">Prauserella endophytica</name>
    <dbReference type="NCBI Taxonomy" id="1592324"/>
    <lineage>
        <taxon>Bacteria</taxon>
        <taxon>Bacillati</taxon>
        <taxon>Actinomycetota</taxon>
        <taxon>Actinomycetes</taxon>
        <taxon>Pseudonocardiales</taxon>
        <taxon>Pseudonocardiaceae</taxon>
        <taxon>Prauserella</taxon>
        <taxon>Prauserella coralliicola group</taxon>
    </lineage>
</organism>
<dbReference type="PANTHER" id="PTHR35526">
    <property type="entry name" value="ANTI-SIGMA-F FACTOR RSBW-RELATED"/>
    <property type="match status" value="1"/>
</dbReference>
<sequence length="132" mass="14463">MTERTGRRPPDTLLLDLRLRADPNAASEARHATERALGPIDRAVRESVLLIVTELVTNAVLHARSASSLRVLAGAGRVRVEVADRAPERPVVRSPSPRQPHGRGMLLVSAMADEWGVRPTDEGKIVWAELRP</sequence>
<evidence type="ECO:0000313" key="4">
    <source>
        <dbReference type="Proteomes" id="UP000309992"/>
    </source>
</evidence>
<protein>
    <submittedName>
        <fullName evidence="3">ATP-binding protein</fullName>
    </submittedName>
</protein>
<evidence type="ECO:0000256" key="1">
    <source>
        <dbReference type="ARBA" id="ARBA00022527"/>
    </source>
</evidence>
<evidence type="ECO:0000259" key="2">
    <source>
        <dbReference type="Pfam" id="PF13581"/>
    </source>
</evidence>
<dbReference type="EMBL" id="SWMS01000052">
    <property type="protein sequence ID" value="TKG58541.1"/>
    <property type="molecule type" value="Genomic_DNA"/>
</dbReference>
<proteinExistence type="predicted"/>
<name>A0ABY2RSK9_9PSEU</name>
<keyword evidence="1" id="KW-0418">Kinase</keyword>
<accession>A0ABY2RSK9</accession>
<keyword evidence="3" id="KW-0547">Nucleotide-binding</keyword>
<keyword evidence="1" id="KW-0808">Transferase</keyword>
<dbReference type="RefSeq" id="WP_137097475.1">
    <property type="nucleotide sequence ID" value="NZ_SWMS01000052.1"/>
</dbReference>
<comment type="caution">
    <text evidence="3">The sequence shown here is derived from an EMBL/GenBank/DDBJ whole genome shotgun (WGS) entry which is preliminary data.</text>
</comment>
<dbReference type="InterPro" id="IPR036890">
    <property type="entry name" value="HATPase_C_sf"/>
</dbReference>
<dbReference type="PANTHER" id="PTHR35526:SF3">
    <property type="entry name" value="ANTI-SIGMA-F FACTOR RSBW"/>
    <property type="match status" value="1"/>
</dbReference>
<dbReference type="SUPFAM" id="SSF55874">
    <property type="entry name" value="ATPase domain of HSP90 chaperone/DNA topoisomerase II/histidine kinase"/>
    <property type="match status" value="1"/>
</dbReference>
<keyword evidence="3" id="KW-0067">ATP-binding</keyword>
<dbReference type="Pfam" id="PF13581">
    <property type="entry name" value="HATPase_c_2"/>
    <property type="match status" value="1"/>
</dbReference>
<dbReference type="InterPro" id="IPR003594">
    <property type="entry name" value="HATPase_dom"/>
</dbReference>
<dbReference type="GO" id="GO:0005524">
    <property type="term" value="F:ATP binding"/>
    <property type="evidence" value="ECO:0007669"/>
    <property type="project" value="UniProtKB-KW"/>
</dbReference>
<dbReference type="CDD" id="cd16936">
    <property type="entry name" value="HATPase_RsbW-like"/>
    <property type="match status" value="1"/>
</dbReference>
<reference evidence="3 4" key="1">
    <citation type="journal article" date="2015" name="Antonie Van Leeuwenhoek">
        <title>Prauserella endophytica sp. nov., an endophytic actinobacterium isolated from Tamarix taklamakanensis.</title>
        <authorList>
            <person name="Liu J.M."/>
            <person name="Habden X."/>
            <person name="Guo L."/>
            <person name="Tuo L."/>
            <person name="Jiang Z.K."/>
            <person name="Liu S.W."/>
            <person name="Liu X.F."/>
            <person name="Chen L."/>
            <person name="Li R.F."/>
            <person name="Zhang Y.Q."/>
            <person name="Sun C.H."/>
        </authorList>
    </citation>
    <scope>NUCLEOTIDE SEQUENCE [LARGE SCALE GENOMIC DNA]</scope>
    <source>
        <strain evidence="3 4">CGMCC 4.7182</strain>
    </source>
</reference>